<dbReference type="Proteomes" id="UP000220251">
    <property type="component" value="Unassembled WGS sequence"/>
</dbReference>
<dbReference type="EMBL" id="CWGJ01000012">
    <property type="protein sequence ID" value="CRX38378.1"/>
    <property type="molecule type" value="Genomic_DNA"/>
</dbReference>
<proteinExistence type="predicted"/>
<organism evidence="1 2">
    <name type="scientific">Estrella lausannensis</name>
    <dbReference type="NCBI Taxonomy" id="483423"/>
    <lineage>
        <taxon>Bacteria</taxon>
        <taxon>Pseudomonadati</taxon>
        <taxon>Chlamydiota</taxon>
        <taxon>Chlamydiia</taxon>
        <taxon>Parachlamydiales</taxon>
        <taxon>Candidatus Criblamydiaceae</taxon>
        <taxon>Estrella</taxon>
    </lineage>
</organism>
<evidence type="ECO:0000313" key="1">
    <source>
        <dbReference type="EMBL" id="CRX38378.1"/>
    </source>
</evidence>
<evidence type="ECO:0000313" key="2">
    <source>
        <dbReference type="Proteomes" id="UP000220251"/>
    </source>
</evidence>
<keyword evidence="2" id="KW-1185">Reference proteome</keyword>
<sequence length="394" mass="44752">MNERDAHDENAGESVPDFFYFEGQLCFHGEELFTPLVSLDMDPEESKKQGFNTVAIKVSLRSDADLHFKETVAVASRAKELALKIVFDLDFGLFDNPRTSIESEAFFSQMAFSLKAFRERILIPFSDNVLGVIGFRGSADFFPLMKRDFKLLDSFRIWVSEVYSTPEALSSDVNVTVVDFSHLDYNHFETSDAGRFLLSLAFFEMVFHLMERLGGELPANCPLFLLLELSREMPLATKAALLNRARLGRVLIAPLGAQQMHTGIRLEEMQEHPYAFFGHRLPPADSSVEKATAILLPPLENKRWNDYKAIGETAHWLIERGIAFRMIPETLLPSEWDDVETLIVAAPLSREGKRRVMGYLSTEGTLVSCCKEHDLEEAVDWQEWTQVLGRNELC</sequence>
<name>A0A0H5DQL5_9BACT</name>
<accession>A0A0H5DQL5</accession>
<gene>
    <name evidence="1" type="ORF">ELAC_1033</name>
</gene>
<protein>
    <submittedName>
        <fullName evidence="1">Uncharacterized protein</fullName>
    </submittedName>
</protein>
<dbReference type="RefSeq" id="WP_098038238.1">
    <property type="nucleotide sequence ID" value="NZ_CWGJ01000012.1"/>
</dbReference>
<reference evidence="2" key="1">
    <citation type="submission" date="2015-06" db="EMBL/GenBank/DDBJ databases">
        <authorList>
            <person name="Bertelli C."/>
        </authorList>
    </citation>
    <scope>NUCLEOTIDE SEQUENCE [LARGE SCALE GENOMIC DNA]</scope>
    <source>
        <strain evidence="2">CRIB-30</strain>
    </source>
</reference>
<dbReference type="AlphaFoldDB" id="A0A0H5DQL5"/>